<dbReference type="OMA" id="SCPFVGQ"/>
<evidence type="ECO:0008006" key="4">
    <source>
        <dbReference type="Google" id="ProtNLM"/>
    </source>
</evidence>
<feature type="region of interest" description="Disordered" evidence="1">
    <location>
        <begin position="461"/>
        <end position="502"/>
    </location>
</feature>
<feature type="compositionally biased region" description="Polar residues" evidence="1">
    <location>
        <begin position="463"/>
        <end position="475"/>
    </location>
</feature>
<dbReference type="OrthoDB" id="2316594at2759"/>
<organism evidence="2 3">
    <name type="scientific">Exophiala mesophila</name>
    <name type="common">Black yeast-like fungus</name>
    <dbReference type="NCBI Taxonomy" id="212818"/>
    <lineage>
        <taxon>Eukaryota</taxon>
        <taxon>Fungi</taxon>
        <taxon>Dikarya</taxon>
        <taxon>Ascomycota</taxon>
        <taxon>Pezizomycotina</taxon>
        <taxon>Eurotiomycetes</taxon>
        <taxon>Chaetothyriomycetidae</taxon>
        <taxon>Chaetothyriales</taxon>
        <taxon>Herpotrichiellaceae</taxon>
        <taxon>Exophiala</taxon>
    </lineage>
</organism>
<name>A0A0D2A2G9_EXOME</name>
<dbReference type="SUPFAM" id="SSF52540">
    <property type="entry name" value="P-loop containing nucleoside triphosphate hydrolases"/>
    <property type="match status" value="1"/>
</dbReference>
<evidence type="ECO:0000313" key="3">
    <source>
        <dbReference type="Proteomes" id="UP000054302"/>
    </source>
</evidence>
<sequence length="535" mass="58491">MAESQLHAHAEFLSLFGDPDCDSDCESSQPTAELKSTPLFSGKVKAKVDEADDRANPVFPAYGLLGYCSAIVQHGHLKEMAVSRDSLIYANMQEPWSAFICGQQGAGKSYTMSCILENALIGGGPMGRNPCPMAGVVFHYDKFTSAHATQVCEAVYLSSSDIKVQVLVSPSNYQDMKRLYSNLPGYSREAPKPEVIPLLFSEKQLNVAHMKTLMAFDSSDANPPLYMSILNTILKDMAIKSGTTAGIDYMRLKAKMYAAGLTPGQMGSLELRYTLIESFLRETAPKSMMRKDTIDFSPGTVLIVDLSCPFVTEGDACALFSIFLSIFLNKRSEHGMIVALDEAHKFLTEVPQAKAFSEDLVQVIRQQRHLGTRVVVATQEPTISPKLLDLCNVSFVHQFGSPAWYSILVNHIAALGLLGRDSDEARNKVLKMIVKLKRGEALVFCPKACLGFGTGDKIDEESASVNGKSTRNGTEAENESWADCQSRIGEESNGSSRSQIDWDEFSPLEDAFIKVKIRPKVTADGGKSIVASLDT</sequence>
<dbReference type="AlphaFoldDB" id="A0A0D2A2G9"/>
<dbReference type="VEuPathDB" id="FungiDB:PV10_04494"/>
<proteinExistence type="predicted"/>
<reference evidence="2 3" key="1">
    <citation type="submission" date="2015-01" db="EMBL/GenBank/DDBJ databases">
        <title>The Genome Sequence of Exophiala mesophila CBS40295.</title>
        <authorList>
            <consortium name="The Broad Institute Genomics Platform"/>
            <person name="Cuomo C."/>
            <person name="de Hoog S."/>
            <person name="Gorbushina A."/>
            <person name="Stielow B."/>
            <person name="Teixiera M."/>
            <person name="Abouelleil A."/>
            <person name="Chapman S.B."/>
            <person name="Priest M."/>
            <person name="Young S.K."/>
            <person name="Wortman J."/>
            <person name="Nusbaum C."/>
            <person name="Birren B."/>
        </authorList>
    </citation>
    <scope>NUCLEOTIDE SEQUENCE [LARGE SCALE GENOMIC DNA]</scope>
    <source>
        <strain evidence="2 3">CBS 40295</strain>
    </source>
</reference>
<gene>
    <name evidence="2" type="ORF">PV10_04494</name>
</gene>
<dbReference type="Gene3D" id="3.40.50.300">
    <property type="entry name" value="P-loop containing nucleotide triphosphate hydrolases"/>
    <property type="match status" value="1"/>
</dbReference>
<dbReference type="STRING" id="212818.A0A0D2A2G9"/>
<protein>
    <recommendedName>
        <fullName evidence="4">AAA+ ATPase domain-containing protein</fullName>
    </recommendedName>
</protein>
<dbReference type="Proteomes" id="UP000054302">
    <property type="component" value="Unassembled WGS sequence"/>
</dbReference>
<accession>A0A0D2A2G9</accession>
<dbReference type="GeneID" id="27322339"/>
<dbReference type="RefSeq" id="XP_016224842.1">
    <property type="nucleotide sequence ID" value="XM_016369054.1"/>
</dbReference>
<keyword evidence="3" id="KW-1185">Reference proteome</keyword>
<evidence type="ECO:0000256" key="1">
    <source>
        <dbReference type="SAM" id="MobiDB-lite"/>
    </source>
</evidence>
<dbReference type="InterPro" id="IPR027417">
    <property type="entry name" value="P-loop_NTPase"/>
</dbReference>
<evidence type="ECO:0000313" key="2">
    <source>
        <dbReference type="EMBL" id="KIV93268.1"/>
    </source>
</evidence>
<dbReference type="HOGENOM" id="CLU_015256_5_1_1"/>
<dbReference type="EMBL" id="KN847522">
    <property type="protein sequence ID" value="KIV93268.1"/>
    <property type="molecule type" value="Genomic_DNA"/>
</dbReference>